<protein>
    <submittedName>
        <fullName evidence="1">Uncharacterized protein</fullName>
    </submittedName>
</protein>
<sequence length="241" mass="28287">MSGPFVLDQKQENAHSRLAAQKTFYSSMKWVEKVFEMYYPDWVNRKQIPNSEAIKRDDLEYDSQGNPLTKEQILKSYEKFLATAMSMLEFKDEDVPPTIRNENKADFYRWIDATGITVNDCNPRLKCILRALYEILDGKENKASKDLDNLKPVPNPSAKAYLNTFANLNRQKINESQLAQNLKGKKWNELNYEPKFFGNEQKGKIKLEQIINSISEYEYWKFYFVEQKETYGLVDDDAMPE</sequence>
<dbReference type="AlphaFoldDB" id="A0A2I1EBP1"/>
<accession>A0A2I1EBP1</accession>
<organism evidence="1 2">
    <name type="scientific">Rhizophagus irregularis</name>
    <dbReference type="NCBI Taxonomy" id="588596"/>
    <lineage>
        <taxon>Eukaryota</taxon>
        <taxon>Fungi</taxon>
        <taxon>Fungi incertae sedis</taxon>
        <taxon>Mucoromycota</taxon>
        <taxon>Glomeromycotina</taxon>
        <taxon>Glomeromycetes</taxon>
        <taxon>Glomerales</taxon>
        <taxon>Glomeraceae</taxon>
        <taxon>Rhizophagus</taxon>
    </lineage>
</organism>
<dbReference type="OrthoDB" id="2306231at2759"/>
<gene>
    <name evidence="1" type="ORF">CHRIB12_LOCUS10903</name>
</gene>
<name>A0A2I1EBP1_9GLOM</name>
<dbReference type="EMBL" id="CAGKOT010000022">
    <property type="protein sequence ID" value="CAB5366477.1"/>
    <property type="molecule type" value="Genomic_DNA"/>
</dbReference>
<dbReference type="VEuPathDB" id="FungiDB:RhiirA1_475087"/>
<evidence type="ECO:0000313" key="1">
    <source>
        <dbReference type="EMBL" id="CAB5366477.1"/>
    </source>
</evidence>
<dbReference type="VEuPathDB" id="FungiDB:FUN_004090"/>
<dbReference type="Proteomes" id="UP000684084">
    <property type="component" value="Unassembled WGS sequence"/>
</dbReference>
<comment type="caution">
    <text evidence="1">The sequence shown here is derived from an EMBL/GenBank/DDBJ whole genome shotgun (WGS) entry which is preliminary data.</text>
</comment>
<evidence type="ECO:0000313" key="2">
    <source>
        <dbReference type="Proteomes" id="UP000684084"/>
    </source>
</evidence>
<proteinExistence type="predicted"/>
<reference evidence="1" key="1">
    <citation type="submission" date="2020-05" db="EMBL/GenBank/DDBJ databases">
        <authorList>
            <person name="Rincon C."/>
            <person name="Sanders R I."/>
            <person name="Robbins C."/>
            <person name="Chaturvedi A."/>
        </authorList>
    </citation>
    <scope>NUCLEOTIDE SEQUENCE</scope>
    <source>
        <strain evidence="1">CHB12</strain>
    </source>
</reference>